<dbReference type="GeneID" id="61904389"/>
<organism evidence="5 6">
    <name type="scientific">Yersinia aleksiciae</name>
    <dbReference type="NCBI Taxonomy" id="263819"/>
    <lineage>
        <taxon>Bacteria</taxon>
        <taxon>Pseudomonadati</taxon>
        <taxon>Pseudomonadota</taxon>
        <taxon>Gammaproteobacteria</taxon>
        <taxon>Enterobacterales</taxon>
        <taxon>Yersiniaceae</taxon>
        <taxon>Yersinia</taxon>
    </lineage>
</organism>
<feature type="signal peptide" evidence="3">
    <location>
        <begin position="1"/>
        <end position="23"/>
    </location>
</feature>
<dbReference type="Pfam" id="PF09101">
    <property type="entry name" value="Exotox-A_bind"/>
    <property type="match status" value="1"/>
</dbReference>
<dbReference type="Gene3D" id="2.60.20.10">
    <property type="entry name" value="Crystallins"/>
    <property type="match status" value="2"/>
</dbReference>
<evidence type="ECO:0000256" key="3">
    <source>
        <dbReference type="SAM" id="SignalP"/>
    </source>
</evidence>
<sequence>MIKNKRFLLFISMFVMVNSDVLANEGKVCFYADSNYLGEYFCIADGIEAKSLTLRWNDRISSISIPLGMAVSVYEHEGFLGRSLTLESSIDFLSSEESKNFNDMISSIKIKSSACFYEYDKFVGEAICLSDGEKVDLYNDKKTNISDSLNDRVSSINIPPNMQVTLYKDDNYHGDKIVLSENYSLGGLQGLGMGYNITGLTASQKIDFICDQFCAIKKRMIVPIKKIFGDYWTDERIGSKQVLISLELTGNDDYLIWLSDNGLIRIKGRVIYYIHDYISNAAYYVMNKDSNRISLLSRFDGGYFETQFIESINTQVTYLSPIIGYLFDPNEHDTYFSIMNFNPNDNKSIVIDKIVMTVEKANQRTERSFTGVASCWLMPILSIYNYIVQGRCNQVDRFVANVSDFFNSSDNKILQISGSSKPLPKVDTNKESSLQVNTKTSEPYGTLTNIKAGLNKESLTLLATALACKISMKEELLPHIRTRRELIPACVDWTLDIMTEFTLLFGDSLTNWNAENFGRVIDRILQFKDTGYAVLDTDAETRLVRSVGAFIAGNADEDLIRLKTAFDFSQLSYATYLNHNNIESAVISPQESQELLLGRYELILENFTYAETLPRIRHIGQWVEHPELSFEVEIITGTPSETLAARQNIIPTIDEWNRIYHQPLPLMTLNNDDSHGIPPVVRKVGESTIPAARIVSDVIRSWLRTSREDYIYVIVRLSGKIVSITLAVDINEEDVGIGGSLTNPAYVLHPQSEGAIRGAGTAAIRSLAEYAAKKGKRALVSDVISQPSAIVKKKVGFKFIDEL</sequence>
<proteinExistence type="inferred from homology"/>
<evidence type="ECO:0000256" key="2">
    <source>
        <dbReference type="ARBA" id="ARBA00022737"/>
    </source>
</evidence>
<dbReference type="InterPro" id="IPR001064">
    <property type="entry name" value="Beta/gamma_crystallin"/>
</dbReference>
<feature type="domain" description="Beta/gamma crystallin 'Greek key'" evidence="4">
    <location>
        <begin position="69"/>
        <end position="112"/>
    </location>
</feature>
<evidence type="ECO:0000313" key="5">
    <source>
        <dbReference type="EMBL" id="AKP32724.1"/>
    </source>
</evidence>
<keyword evidence="3" id="KW-0732">Signal</keyword>
<feature type="chain" id="PRO_5046179569" evidence="3">
    <location>
        <begin position="24"/>
        <end position="803"/>
    </location>
</feature>
<keyword evidence="6" id="KW-1185">Reference proteome</keyword>
<protein>
    <submittedName>
        <fullName evidence="5">Exotoxin</fullName>
    </submittedName>
</protein>
<dbReference type="SUPFAM" id="SSF49695">
    <property type="entry name" value="gamma-Crystallin-like"/>
    <property type="match status" value="2"/>
</dbReference>
<dbReference type="Pfam" id="PF00030">
    <property type="entry name" value="Crystall"/>
    <property type="match status" value="1"/>
</dbReference>
<evidence type="ECO:0000313" key="6">
    <source>
        <dbReference type="Proteomes" id="UP000069914"/>
    </source>
</evidence>
<evidence type="ECO:0000256" key="1">
    <source>
        <dbReference type="ARBA" id="ARBA00009646"/>
    </source>
</evidence>
<evidence type="ECO:0000259" key="4">
    <source>
        <dbReference type="PROSITE" id="PS50915"/>
    </source>
</evidence>
<dbReference type="Proteomes" id="UP000069914">
    <property type="component" value="Chromosome"/>
</dbReference>
<comment type="similarity">
    <text evidence="1">Belongs to the beta/gamma-crystallin family.</text>
</comment>
<dbReference type="InterPro" id="IPR011024">
    <property type="entry name" value="G_crystallin-like"/>
</dbReference>
<dbReference type="EMBL" id="CP011975">
    <property type="protein sequence ID" value="AKP32724.1"/>
    <property type="molecule type" value="Genomic_DNA"/>
</dbReference>
<reference evidence="5 6" key="1">
    <citation type="journal article" date="2015" name="Genome Announc.">
        <title>De Novo Genome Sequence of Yersinia aleksiciae Y159T.</title>
        <authorList>
            <person name="Sprague L.D."/>
            <person name="Neubauer H."/>
        </authorList>
    </citation>
    <scope>NUCLEOTIDE SEQUENCE [LARGE SCALE GENOMIC DNA]</scope>
    <source>
        <strain evidence="5 6">159</strain>
    </source>
</reference>
<dbReference type="PROSITE" id="PS50915">
    <property type="entry name" value="CRYSTALLIN_BETA_GAMMA"/>
    <property type="match status" value="1"/>
</dbReference>
<accession>A0ABM5UAW6</accession>
<name>A0ABM5UAW6_YERAE</name>
<dbReference type="SMART" id="SM00247">
    <property type="entry name" value="XTALbg"/>
    <property type="match status" value="1"/>
</dbReference>
<keyword evidence="2" id="KW-0677">Repeat</keyword>
<dbReference type="InterPro" id="IPR015185">
    <property type="entry name" value="Exotox-A_bind"/>
</dbReference>
<gene>
    <name evidence="5" type="ORF">ACZ76_03760</name>
</gene>
<dbReference type="RefSeq" id="WP_048616945.1">
    <property type="nucleotide sequence ID" value="NZ_CABHQI010000120.1"/>
</dbReference>